<feature type="domain" description="Methyl-accepting transducer" evidence="10">
    <location>
        <begin position="343"/>
        <end position="413"/>
    </location>
</feature>
<dbReference type="InterPro" id="IPR004089">
    <property type="entry name" value="MCPsignal_dom"/>
</dbReference>
<dbReference type="SUPFAM" id="SSF58104">
    <property type="entry name" value="Methyl-accepting chemotaxis protein (MCP) signaling domain"/>
    <property type="match status" value="1"/>
</dbReference>
<dbReference type="PROSITE" id="PS50113">
    <property type="entry name" value="PAC"/>
    <property type="match status" value="1"/>
</dbReference>
<dbReference type="InterPro" id="IPR013655">
    <property type="entry name" value="PAS_fold_3"/>
</dbReference>
<dbReference type="InterPro" id="IPR000700">
    <property type="entry name" value="PAS-assoc_C"/>
</dbReference>
<keyword evidence="7 8" id="KW-0807">Transducer</keyword>
<dbReference type="GO" id="GO:0007165">
    <property type="term" value="P:signal transduction"/>
    <property type="evidence" value="ECO:0007669"/>
    <property type="project" value="UniProtKB-KW"/>
</dbReference>
<evidence type="ECO:0000256" key="6">
    <source>
        <dbReference type="ARBA" id="ARBA00023136"/>
    </source>
</evidence>
<dbReference type="CDD" id="cd00130">
    <property type="entry name" value="PAS"/>
    <property type="match status" value="2"/>
</dbReference>
<evidence type="ECO:0000259" key="11">
    <source>
        <dbReference type="PROSITE" id="PS50113"/>
    </source>
</evidence>
<geneLocation type="plasmid" evidence="12">
    <name>CAM</name>
</geneLocation>
<dbReference type="PROSITE" id="PS50111">
    <property type="entry name" value="CHEMOTAXIS_TRANSDUC_2"/>
    <property type="match status" value="1"/>
</dbReference>
<reference evidence="12" key="1">
    <citation type="journal article" date="2012" name="Appl. Environ. Microbiol.">
        <title>Cloning, Baeyer-Villiger biooxidations, and structures of the camphor pathway 2-oxo-Delta(3)-4,5,5-trimethylcyclopentenylacetyl-coenzyme A monooxygenase of Pseudomonas putida ATCC 17453.</title>
        <authorList>
            <person name="Leisch H."/>
            <person name="Shi R."/>
            <person name="Grosse S."/>
            <person name="Morley K."/>
            <person name="Bergeron H."/>
            <person name="Cygler M."/>
            <person name="Iwaki H."/>
            <person name="Hasegawa Y."/>
            <person name="Lau P.C.K."/>
        </authorList>
    </citation>
    <scope>NUCLEOTIDE SEQUENCE</scope>
    <source>
        <strain evidence="12">ATCC 17453</strain>
        <plasmid evidence="12">CAM</plasmid>
    </source>
</reference>
<protein>
    <submittedName>
        <fullName evidence="12">Putative methyl-accepting chemotaxis protein</fullName>
    </submittedName>
</protein>
<dbReference type="PANTHER" id="PTHR32089">
    <property type="entry name" value="METHYL-ACCEPTING CHEMOTAXIS PROTEIN MCPB"/>
    <property type="match status" value="1"/>
</dbReference>
<dbReference type="AlphaFoldDB" id="M5AWX5"/>
<dbReference type="Pfam" id="PF00015">
    <property type="entry name" value="MCPsignal"/>
    <property type="match status" value="1"/>
</dbReference>
<organism evidence="12">
    <name type="scientific">Pseudomonas putida</name>
    <name type="common">Arthrobacter siderocapsulatus</name>
    <dbReference type="NCBI Taxonomy" id="303"/>
    <lineage>
        <taxon>Bacteria</taxon>
        <taxon>Pseudomonadati</taxon>
        <taxon>Pseudomonadota</taxon>
        <taxon>Gammaproteobacteria</taxon>
        <taxon>Pseudomonadales</taxon>
        <taxon>Pseudomonadaceae</taxon>
        <taxon>Pseudomonas</taxon>
    </lineage>
</organism>
<keyword evidence="12" id="KW-0614">Plasmid</keyword>
<dbReference type="PANTHER" id="PTHR32089:SF112">
    <property type="entry name" value="LYSOZYME-LIKE PROTEIN-RELATED"/>
    <property type="match status" value="1"/>
</dbReference>
<reference evidence="12" key="2">
    <citation type="journal article" date="2013" name="Appl. Environ. Microbiol.">
        <title>Camphor pathway redux: functional recombinant expression of 2,5- and 3,6-diketocamphane monooxygenases of Pseudomonas putida ATCC 17453 with their cognate flavin reductase catalyzing Baeyer-Villiger reactions.</title>
        <authorList>
            <person name="Iwaki H."/>
            <person name="Grosse S."/>
            <person name="Bergeron H."/>
            <person name="Leisch H."/>
            <person name="Morley K."/>
            <person name="Hasegawa Y."/>
            <person name="Lau P.C.K."/>
        </authorList>
    </citation>
    <scope>NUCLEOTIDE SEQUENCE</scope>
    <source>
        <strain evidence="12">ATCC 17453</strain>
        <plasmid evidence="12">CAM</plasmid>
    </source>
</reference>
<evidence type="ECO:0000256" key="8">
    <source>
        <dbReference type="PROSITE-ProRule" id="PRU00284"/>
    </source>
</evidence>
<name>M5AWX5_PSEPU</name>
<dbReference type="Gene3D" id="3.30.450.20">
    <property type="entry name" value="PAS domain"/>
    <property type="match status" value="2"/>
</dbReference>
<evidence type="ECO:0000313" key="12">
    <source>
        <dbReference type="EMBL" id="BAN13299.1"/>
    </source>
</evidence>
<dbReference type="SUPFAM" id="SSF55785">
    <property type="entry name" value="PYP-like sensor domain (PAS domain)"/>
    <property type="match status" value="2"/>
</dbReference>
<dbReference type="GO" id="GO:0005886">
    <property type="term" value="C:plasma membrane"/>
    <property type="evidence" value="ECO:0007669"/>
    <property type="project" value="UniProtKB-SubCell"/>
</dbReference>
<keyword evidence="5" id="KW-1133">Transmembrane helix</keyword>
<proteinExistence type="predicted"/>
<feature type="coiled-coil region" evidence="9">
    <location>
        <begin position="42"/>
        <end position="76"/>
    </location>
</feature>
<dbReference type="InterPro" id="IPR001610">
    <property type="entry name" value="PAC"/>
</dbReference>
<evidence type="ECO:0000256" key="4">
    <source>
        <dbReference type="ARBA" id="ARBA00022692"/>
    </source>
</evidence>
<evidence type="ECO:0000256" key="2">
    <source>
        <dbReference type="ARBA" id="ARBA00022475"/>
    </source>
</evidence>
<keyword evidence="6" id="KW-0472">Membrane</keyword>
<evidence type="ECO:0000259" key="10">
    <source>
        <dbReference type="PROSITE" id="PS50111"/>
    </source>
</evidence>
<dbReference type="Gene3D" id="1.10.287.950">
    <property type="entry name" value="Methyl-accepting chemotaxis protein"/>
    <property type="match status" value="1"/>
</dbReference>
<accession>M5AWX5</accession>
<dbReference type="Pfam" id="PF08447">
    <property type="entry name" value="PAS_3"/>
    <property type="match status" value="2"/>
</dbReference>
<dbReference type="GO" id="GO:0006935">
    <property type="term" value="P:chemotaxis"/>
    <property type="evidence" value="ECO:0007669"/>
    <property type="project" value="UniProtKB-ARBA"/>
</dbReference>
<dbReference type="InterPro" id="IPR000014">
    <property type="entry name" value="PAS"/>
</dbReference>
<evidence type="ECO:0000256" key="3">
    <source>
        <dbReference type="ARBA" id="ARBA00022481"/>
    </source>
</evidence>
<evidence type="ECO:0000256" key="5">
    <source>
        <dbReference type="ARBA" id="ARBA00022989"/>
    </source>
</evidence>
<evidence type="ECO:0000256" key="7">
    <source>
        <dbReference type="ARBA" id="ARBA00023224"/>
    </source>
</evidence>
<dbReference type="EMBL" id="AB771747">
    <property type="protein sequence ID" value="BAN13299.1"/>
    <property type="molecule type" value="Genomic_DNA"/>
</dbReference>
<feature type="domain" description="PAC" evidence="11">
    <location>
        <begin position="150"/>
        <end position="202"/>
    </location>
</feature>
<dbReference type="InterPro" id="IPR035965">
    <property type="entry name" value="PAS-like_dom_sf"/>
</dbReference>
<keyword evidence="9" id="KW-0175">Coiled coil</keyword>
<keyword evidence="4" id="KW-0812">Transmembrane</keyword>
<evidence type="ECO:0000256" key="1">
    <source>
        <dbReference type="ARBA" id="ARBA00004236"/>
    </source>
</evidence>
<keyword evidence="2" id="KW-1003">Cell membrane</keyword>
<dbReference type="SMART" id="SM00086">
    <property type="entry name" value="PAC"/>
    <property type="match status" value="2"/>
</dbReference>
<keyword evidence="3" id="KW-0488">Methylation</keyword>
<sequence length="413" mass="46646">MEQASARPRQKTTAPDLATAITSARQAWQSHERAHQVLEADKQHLTGKAERLGAQLEEAVQQSRQLSERIELLSHATSEGVWEIRSGAGNLDDQSVTAWFSPQFRALLGFQDEQDFANQLDSWLSRAEPASRGTLLRDMVVALKAGHHAYRAELRLATKGGDLRWFEISAHMATATSDSPMRLHGRLRDIHDHRQHERLITRFELSRELMNDGLWDMEVIAGDPLNPSNPLWWSDQFLHMLGFDNPEDFPNVLSSWTSRIHEEDQEQMFKLFQAHLEDKSGIPGFDMTYRIRLKSGEYHWFRARCHTQRSANGLPVRLIGSLVDVQAAHQEELVRQEQAQQRESLELTLQKLAEIVSAIRAIASQTNLLALNAAIEAARAGDAGRGFAVVADEVRKLATRTSEATQQATEMLT</sequence>
<evidence type="ECO:0000256" key="9">
    <source>
        <dbReference type="SAM" id="Coils"/>
    </source>
</evidence>
<comment type="subcellular location">
    <subcellularLocation>
        <location evidence="1">Cell membrane</location>
    </subcellularLocation>
</comment>